<dbReference type="AlphaFoldDB" id="A0A7H0HM44"/>
<dbReference type="KEGG" id="sgj:IAG43_00845"/>
<protein>
    <submittedName>
        <fullName evidence="1">Uncharacterized protein</fullName>
    </submittedName>
</protein>
<reference evidence="1 2" key="1">
    <citation type="submission" date="2020-08" db="EMBL/GenBank/DDBJ databases">
        <title>A novel species.</title>
        <authorList>
            <person name="Gao J."/>
        </authorList>
    </citation>
    <scope>NUCLEOTIDE SEQUENCE [LARGE SCALE GENOMIC DNA]</scope>
    <source>
        <strain evidence="1 2">CRPJ-33</strain>
    </source>
</reference>
<evidence type="ECO:0000313" key="2">
    <source>
        <dbReference type="Proteomes" id="UP000516230"/>
    </source>
</evidence>
<name>A0A7H0HM44_9ACTN</name>
<proteinExistence type="predicted"/>
<dbReference type="EMBL" id="CP060825">
    <property type="protein sequence ID" value="QNP61610.1"/>
    <property type="molecule type" value="Genomic_DNA"/>
</dbReference>
<accession>A0A7H0HM44</accession>
<dbReference type="RefSeq" id="WP_187738817.1">
    <property type="nucleotide sequence ID" value="NZ_CP060825.1"/>
</dbReference>
<organism evidence="1 2">
    <name type="scientific">Streptomyces genisteinicus</name>
    <dbReference type="NCBI Taxonomy" id="2768068"/>
    <lineage>
        <taxon>Bacteria</taxon>
        <taxon>Bacillati</taxon>
        <taxon>Actinomycetota</taxon>
        <taxon>Actinomycetes</taxon>
        <taxon>Kitasatosporales</taxon>
        <taxon>Streptomycetaceae</taxon>
        <taxon>Streptomyces</taxon>
    </lineage>
</organism>
<keyword evidence="2" id="KW-1185">Reference proteome</keyword>
<dbReference type="Proteomes" id="UP000516230">
    <property type="component" value="Chromosome"/>
</dbReference>
<sequence>MDAGDDGRQQLDTVSILNARHTLLGYLGRAGLFPGDAEELVRLVEAGAVALAHEEIGALAREAPEGGGDLYTSGWLDGAGAVAGGLGDTAARALRLAVAADASPSAGDARPPVRTTEVERARVAIGPLYLSFTEVSDLDPEVSEQVLVAVLATMGARQRAGYAGRLTEFTEEHRPRLERLYARYGPGSPTAIHGRYSLLHSPTSIAVLERLTAAPACLESEWDAGELPPAWLEGLRRGWAEAGV</sequence>
<gene>
    <name evidence="1" type="ORF">IAG43_00845</name>
</gene>
<evidence type="ECO:0000313" key="1">
    <source>
        <dbReference type="EMBL" id="QNP61610.1"/>
    </source>
</evidence>